<feature type="domain" description="eCIS core" evidence="2">
    <location>
        <begin position="160"/>
        <end position="235"/>
    </location>
</feature>
<sequence length="251" mass="27907">MKNVFSNSWKKNPHSNEGKEGKETPFFSKHSKKPFFNAANGDVVQTKLTVGQPGDKYEKEADTMADAVVNNTSKPDIQNKEISSIQRESLATPQEDEKLGTAEQRMEEDKLVQEKPEIQKMGGEEEEELQAKSISSTSNQTTSKGLSQQIKNKSGKGKSLPKKTKAEMEASFEHDFSSVNIHTDQDAVAMNKELSAQAFTYGSDVYFNTGKYNPDSTSGKQLLAHELTHVVQQGKSTKKKSIKKKSQVKEE</sequence>
<dbReference type="Pfam" id="PF13699">
    <property type="entry name" value="eCIS_core"/>
    <property type="match status" value="1"/>
</dbReference>
<feature type="compositionally biased region" description="Basic and acidic residues" evidence="1">
    <location>
        <begin position="14"/>
        <end position="23"/>
    </location>
</feature>
<gene>
    <name evidence="3" type="ORF">JJQ60_09920</name>
</gene>
<protein>
    <submittedName>
        <fullName evidence="3">DUF4157 domain-containing protein</fullName>
    </submittedName>
</protein>
<evidence type="ECO:0000313" key="4">
    <source>
        <dbReference type="Proteomes" id="UP000651057"/>
    </source>
</evidence>
<feature type="compositionally biased region" description="Polar residues" evidence="1">
    <location>
        <begin position="132"/>
        <end position="152"/>
    </location>
</feature>
<feature type="region of interest" description="Disordered" evidence="1">
    <location>
        <begin position="230"/>
        <end position="251"/>
    </location>
</feature>
<feature type="compositionally biased region" description="Polar residues" evidence="1">
    <location>
        <begin position="69"/>
        <end position="92"/>
    </location>
</feature>
<evidence type="ECO:0000256" key="1">
    <source>
        <dbReference type="SAM" id="MobiDB-lite"/>
    </source>
</evidence>
<dbReference type="AlphaFoldDB" id="A0A937DAS0"/>
<dbReference type="RefSeq" id="WP_201919195.1">
    <property type="nucleotide sequence ID" value="NZ_BAABAX010000005.1"/>
</dbReference>
<keyword evidence="4" id="KW-1185">Reference proteome</keyword>
<proteinExistence type="predicted"/>
<dbReference type="InterPro" id="IPR025295">
    <property type="entry name" value="eCIS_core_dom"/>
</dbReference>
<dbReference type="Proteomes" id="UP000651057">
    <property type="component" value="Unassembled WGS sequence"/>
</dbReference>
<name>A0A937DAS0_9FLAO</name>
<feature type="compositionally biased region" description="Basic and acidic residues" evidence="1">
    <location>
        <begin position="95"/>
        <end position="118"/>
    </location>
</feature>
<feature type="compositionally biased region" description="Basic residues" evidence="1">
    <location>
        <begin position="153"/>
        <end position="163"/>
    </location>
</feature>
<feature type="compositionally biased region" description="Basic residues" evidence="1">
    <location>
        <begin position="236"/>
        <end position="251"/>
    </location>
</feature>
<reference evidence="3" key="1">
    <citation type="submission" date="2021-01" db="EMBL/GenBank/DDBJ databases">
        <authorList>
            <person name="Zhong Y.L."/>
        </authorList>
    </citation>
    <scope>NUCLEOTIDE SEQUENCE</scope>
    <source>
        <strain evidence="3">KCTC 23302</strain>
    </source>
</reference>
<dbReference type="EMBL" id="JAERQJ010000003">
    <property type="protein sequence ID" value="MBL0683833.1"/>
    <property type="molecule type" value="Genomic_DNA"/>
</dbReference>
<evidence type="ECO:0000259" key="2">
    <source>
        <dbReference type="Pfam" id="PF13699"/>
    </source>
</evidence>
<evidence type="ECO:0000313" key="3">
    <source>
        <dbReference type="EMBL" id="MBL0683833.1"/>
    </source>
</evidence>
<accession>A0A937DAS0</accession>
<feature type="region of interest" description="Disordered" evidence="1">
    <location>
        <begin position="67"/>
        <end position="169"/>
    </location>
</feature>
<organism evidence="3 4">
    <name type="scientific">Aquimarina mytili</name>
    <dbReference type="NCBI Taxonomy" id="874423"/>
    <lineage>
        <taxon>Bacteria</taxon>
        <taxon>Pseudomonadati</taxon>
        <taxon>Bacteroidota</taxon>
        <taxon>Flavobacteriia</taxon>
        <taxon>Flavobacteriales</taxon>
        <taxon>Flavobacteriaceae</taxon>
        <taxon>Aquimarina</taxon>
    </lineage>
</organism>
<comment type="caution">
    <text evidence="3">The sequence shown here is derived from an EMBL/GenBank/DDBJ whole genome shotgun (WGS) entry which is preliminary data.</text>
</comment>
<feature type="compositionally biased region" description="Polar residues" evidence="1">
    <location>
        <begin position="1"/>
        <end position="10"/>
    </location>
</feature>
<feature type="region of interest" description="Disordered" evidence="1">
    <location>
        <begin position="1"/>
        <end position="32"/>
    </location>
</feature>